<dbReference type="GO" id="GO:0005737">
    <property type="term" value="C:cytoplasm"/>
    <property type="evidence" value="ECO:0007669"/>
    <property type="project" value="TreeGrafter"/>
</dbReference>
<dbReference type="InterPro" id="IPR029057">
    <property type="entry name" value="PRTase-like"/>
</dbReference>
<evidence type="ECO:0000256" key="4">
    <source>
        <dbReference type="ARBA" id="ARBA00022727"/>
    </source>
</evidence>
<dbReference type="PANTHER" id="PTHR10210">
    <property type="entry name" value="RIBOSE-PHOSPHATE DIPHOSPHOKINASE FAMILY MEMBER"/>
    <property type="match status" value="1"/>
</dbReference>
<keyword evidence="4" id="KW-0545">Nucleotide biosynthesis</keyword>
<proteinExistence type="predicted"/>
<feature type="domain" description="Ribose-phosphate pyrophosphokinase N-terminal" evidence="10">
    <location>
        <begin position="8"/>
        <end position="124"/>
    </location>
</feature>
<keyword evidence="8" id="KW-0460">Magnesium</keyword>
<dbReference type="GO" id="GO:0009156">
    <property type="term" value="P:ribonucleoside monophosphate biosynthetic process"/>
    <property type="evidence" value="ECO:0007669"/>
    <property type="project" value="InterPro"/>
</dbReference>
<dbReference type="InterPro" id="IPR000842">
    <property type="entry name" value="PRib_PP_synth_CS"/>
</dbReference>
<sequence>MHSEQGDIKIFAGSTGVAFAKKMCKYLGAEIGKSEVIHFSDGNIFIRIQETVRDKDVYLVQPIGLDPNNELVEILFWMDAFKRASASTITAIIPYFGYAKGDKKDEPRVSIRARVCADCIEVTGADRVVTMDLHSPQVQGFFKIPTDHLYSLPILCEYVKGLDIYDDSFVVVSPDAGFAKTARKYADYLGTNVAIGDKTRTGHDENAQILELIGDVEGKNCMIVDDFTISGGTLVDIANVLKRKGAKRIIACLAHNMLREKGVKKIDESPIEMLISTDTVENPFILASKKMITVSVAPLFAEGVFRIHERVSVSPLFKHVPPKVVDSARENED</sequence>
<protein>
    <recommendedName>
        <fullName evidence="1">ribose-phosphate diphosphokinase</fullName>
        <ecNumber evidence="1">2.7.6.1</ecNumber>
    </recommendedName>
</protein>
<dbReference type="GO" id="GO:0006015">
    <property type="term" value="P:5-phosphoribose 1-diphosphate biosynthetic process"/>
    <property type="evidence" value="ECO:0007669"/>
    <property type="project" value="TreeGrafter"/>
</dbReference>
<evidence type="ECO:0000256" key="9">
    <source>
        <dbReference type="ARBA" id="ARBA00049535"/>
    </source>
</evidence>
<dbReference type="GO" id="GO:0004749">
    <property type="term" value="F:ribose phosphate diphosphokinase activity"/>
    <property type="evidence" value="ECO:0007669"/>
    <property type="project" value="UniProtKB-EC"/>
</dbReference>
<keyword evidence="7" id="KW-0067">ATP-binding</keyword>
<dbReference type="InterPro" id="IPR005946">
    <property type="entry name" value="Rib-P_diPkinase"/>
</dbReference>
<comment type="caution">
    <text evidence="11">The sequence shown here is derived from an EMBL/GenBank/DDBJ whole genome shotgun (WGS) entry which is preliminary data.</text>
</comment>
<dbReference type="RefSeq" id="WP_249280143.1">
    <property type="nucleotide sequence ID" value="NZ_JACRSS010000002.1"/>
</dbReference>
<keyword evidence="6" id="KW-0418">Kinase</keyword>
<dbReference type="GO" id="GO:0000287">
    <property type="term" value="F:magnesium ion binding"/>
    <property type="evidence" value="ECO:0007669"/>
    <property type="project" value="InterPro"/>
</dbReference>
<accession>A0A926DGM1</accession>
<evidence type="ECO:0000313" key="11">
    <source>
        <dbReference type="EMBL" id="MBC8538373.1"/>
    </source>
</evidence>
<comment type="catalytic activity">
    <reaction evidence="9">
        <text>D-ribose 5-phosphate + ATP = 5-phospho-alpha-D-ribose 1-diphosphate + AMP + H(+)</text>
        <dbReference type="Rhea" id="RHEA:15609"/>
        <dbReference type="ChEBI" id="CHEBI:15378"/>
        <dbReference type="ChEBI" id="CHEBI:30616"/>
        <dbReference type="ChEBI" id="CHEBI:58017"/>
        <dbReference type="ChEBI" id="CHEBI:78346"/>
        <dbReference type="ChEBI" id="CHEBI:456215"/>
        <dbReference type="EC" id="2.7.6.1"/>
    </reaction>
</comment>
<dbReference type="GO" id="GO:0005524">
    <property type="term" value="F:ATP binding"/>
    <property type="evidence" value="ECO:0007669"/>
    <property type="project" value="UniProtKB-KW"/>
</dbReference>
<evidence type="ECO:0000313" key="12">
    <source>
        <dbReference type="Proteomes" id="UP000617951"/>
    </source>
</evidence>
<gene>
    <name evidence="11" type="ORF">H8693_05430</name>
</gene>
<dbReference type="NCBIfam" id="TIGR01251">
    <property type="entry name" value="ribP_PPkin"/>
    <property type="match status" value="1"/>
</dbReference>
<dbReference type="Gene3D" id="3.40.50.2020">
    <property type="match status" value="2"/>
</dbReference>
<reference evidence="11" key="1">
    <citation type="submission" date="2020-08" db="EMBL/GenBank/DDBJ databases">
        <title>Genome public.</title>
        <authorList>
            <person name="Liu C."/>
            <person name="Sun Q."/>
        </authorList>
    </citation>
    <scope>NUCLEOTIDE SEQUENCE</scope>
    <source>
        <strain evidence="11">NSJ-63</strain>
    </source>
</reference>
<evidence type="ECO:0000259" key="10">
    <source>
        <dbReference type="Pfam" id="PF13793"/>
    </source>
</evidence>
<dbReference type="GO" id="GO:0006164">
    <property type="term" value="P:purine nucleotide biosynthetic process"/>
    <property type="evidence" value="ECO:0007669"/>
    <property type="project" value="TreeGrafter"/>
</dbReference>
<dbReference type="EMBL" id="JACRSS010000002">
    <property type="protein sequence ID" value="MBC8538373.1"/>
    <property type="molecule type" value="Genomic_DNA"/>
</dbReference>
<evidence type="ECO:0000256" key="2">
    <source>
        <dbReference type="ARBA" id="ARBA00022679"/>
    </source>
</evidence>
<dbReference type="NCBIfam" id="NF002320">
    <property type="entry name" value="PRK01259.1"/>
    <property type="match status" value="1"/>
</dbReference>
<dbReference type="AlphaFoldDB" id="A0A926DGM1"/>
<evidence type="ECO:0000256" key="1">
    <source>
        <dbReference type="ARBA" id="ARBA00013247"/>
    </source>
</evidence>
<evidence type="ECO:0000256" key="5">
    <source>
        <dbReference type="ARBA" id="ARBA00022741"/>
    </source>
</evidence>
<evidence type="ECO:0000256" key="6">
    <source>
        <dbReference type="ARBA" id="ARBA00022777"/>
    </source>
</evidence>
<keyword evidence="12" id="KW-1185">Reference proteome</keyword>
<dbReference type="InterPro" id="IPR029099">
    <property type="entry name" value="Pribosyltran_N"/>
</dbReference>
<dbReference type="FunFam" id="3.40.50.2020:FF:000007">
    <property type="entry name" value="Ribose-phosphate pyrophosphokinase"/>
    <property type="match status" value="1"/>
</dbReference>
<organism evidence="11 12">
    <name type="scientific">Guopingia tenuis</name>
    <dbReference type="NCBI Taxonomy" id="2763656"/>
    <lineage>
        <taxon>Bacteria</taxon>
        <taxon>Bacillati</taxon>
        <taxon>Bacillota</taxon>
        <taxon>Clostridia</taxon>
        <taxon>Christensenellales</taxon>
        <taxon>Christensenellaceae</taxon>
        <taxon>Guopingia</taxon>
    </lineage>
</organism>
<dbReference type="EC" id="2.7.6.1" evidence="1"/>
<dbReference type="GO" id="GO:0016301">
    <property type="term" value="F:kinase activity"/>
    <property type="evidence" value="ECO:0007669"/>
    <property type="project" value="UniProtKB-KW"/>
</dbReference>
<evidence type="ECO:0000256" key="8">
    <source>
        <dbReference type="ARBA" id="ARBA00022842"/>
    </source>
</evidence>
<name>A0A926DGM1_9FIRM</name>
<dbReference type="GO" id="GO:0002189">
    <property type="term" value="C:ribose phosphate diphosphokinase complex"/>
    <property type="evidence" value="ECO:0007669"/>
    <property type="project" value="TreeGrafter"/>
</dbReference>
<dbReference type="CDD" id="cd06223">
    <property type="entry name" value="PRTases_typeI"/>
    <property type="match status" value="1"/>
</dbReference>
<dbReference type="SUPFAM" id="SSF53271">
    <property type="entry name" value="PRTase-like"/>
    <property type="match status" value="1"/>
</dbReference>
<dbReference type="SMART" id="SM01400">
    <property type="entry name" value="Pribosyltran_N"/>
    <property type="match status" value="1"/>
</dbReference>
<keyword evidence="2 11" id="KW-0808">Transferase</keyword>
<dbReference type="Pfam" id="PF14572">
    <property type="entry name" value="Pribosyl_synth"/>
    <property type="match status" value="1"/>
</dbReference>
<dbReference type="PANTHER" id="PTHR10210:SF41">
    <property type="entry name" value="RIBOSE-PHOSPHATE PYROPHOSPHOKINASE 1, CHLOROPLASTIC"/>
    <property type="match status" value="1"/>
</dbReference>
<keyword evidence="5" id="KW-0547">Nucleotide-binding</keyword>
<dbReference type="Pfam" id="PF13793">
    <property type="entry name" value="Pribosyltran_N"/>
    <property type="match status" value="1"/>
</dbReference>
<keyword evidence="3" id="KW-0479">Metal-binding</keyword>
<dbReference type="Proteomes" id="UP000617951">
    <property type="component" value="Unassembled WGS sequence"/>
</dbReference>
<dbReference type="PROSITE" id="PS00114">
    <property type="entry name" value="PRPP_SYNTHASE"/>
    <property type="match status" value="1"/>
</dbReference>
<dbReference type="InterPro" id="IPR000836">
    <property type="entry name" value="PRTase_dom"/>
</dbReference>
<evidence type="ECO:0000256" key="3">
    <source>
        <dbReference type="ARBA" id="ARBA00022723"/>
    </source>
</evidence>
<evidence type="ECO:0000256" key="7">
    <source>
        <dbReference type="ARBA" id="ARBA00022840"/>
    </source>
</evidence>